<proteinExistence type="predicted"/>
<evidence type="ECO:0008006" key="4">
    <source>
        <dbReference type="Google" id="ProtNLM"/>
    </source>
</evidence>
<evidence type="ECO:0000313" key="3">
    <source>
        <dbReference type="Proteomes" id="UP000653472"/>
    </source>
</evidence>
<keyword evidence="3" id="KW-1185">Reference proteome</keyword>
<dbReference type="RefSeq" id="WP_168147336.1">
    <property type="nucleotide sequence ID" value="NZ_JAAVXB010000003.1"/>
</dbReference>
<dbReference type="Proteomes" id="UP000653472">
    <property type="component" value="Unassembled WGS sequence"/>
</dbReference>
<evidence type="ECO:0000256" key="1">
    <source>
        <dbReference type="SAM" id="Phobius"/>
    </source>
</evidence>
<dbReference type="AlphaFoldDB" id="A0A969W9S2"/>
<sequence>MGTFVDFFITCLVLLVCTAVIVIAVQRRWYIHLQTKHPKVWSALGEPRLLGCSAAVQWRVLRFIQAGDYRDFNDVQLDRLTRKLRRWGVSYIVLFGLTVIVLLVGVLTL</sequence>
<gene>
    <name evidence="2" type="ORF">G7Y82_07120</name>
</gene>
<feature type="transmembrane region" description="Helical" evidence="1">
    <location>
        <begin position="89"/>
        <end position="108"/>
    </location>
</feature>
<evidence type="ECO:0000313" key="2">
    <source>
        <dbReference type="EMBL" id="NKF22083.1"/>
    </source>
</evidence>
<organism evidence="2 3">
    <name type="scientific">Solimonas marina</name>
    <dbReference type="NCBI Taxonomy" id="2714601"/>
    <lineage>
        <taxon>Bacteria</taxon>
        <taxon>Pseudomonadati</taxon>
        <taxon>Pseudomonadota</taxon>
        <taxon>Gammaproteobacteria</taxon>
        <taxon>Nevskiales</taxon>
        <taxon>Nevskiaceae</taxon>
        <taxon>Solimonas</taxon>
    </lineage>
</organism>
<name>A0A969W9S2_9GAMM</name>
<keyword evidence="1" id="KW-0472">Membrane</keyword>
<reference evidence="2" key="1">
    <citation type="submission" date="2020-03" db="EMBL/GenBank/DDBJ databases">
        <title>Solimonas marina sp. nov., isolated from deep seawater of the Pacific Ocean.</title>
        <authorList>
            <person name="Liu X."/>
            <person name="Lai Q."/>
            <person name="Sun F."/>
            <person name="Gai Y."/>
            <person name="Li G."/>
            <person name="Shao Z."/>
        </authorList>
    </citation>
    <scope>NUCLEOTIDE SEQUENCE</scope>
    <source>
        <strain evidence="2">C16B3</strain>
    </source>
</reference>
<protein>
    <recommendedName>
        <fullName evidence="4">Universal stress protein B</fullName>
    </recommendedName>
</protein>
<feature type="transmembrane region" description="Helical" evidence="1">
    <location>
        <begin position="6"/>
        <end position="25"/>
    </location>
</feature>
<keyword evidence="1" id="KW-0812">Transmembrane</keyword>
<accession>A0A969W9S2</accession>
<keyword evidence="1" id="KW-1133">Transmembrane helix</keyword>
<comment type="caution">
    <text evidence="2">The sequence shown here is derived from an EMBL/GenBank/DDBJ whole genome shotgun (WGS) entry which is preliminary data.</text>
</comment>
<dbReference type="EMBL" id="JAAVXB010000003">
    <property type="protein sequence ID" value="NKF22083.1"/>
    <property type="molecule type" value="Genomic_DNA"/>
</dbReference>